<protein>
    <submittedName>
        <fullName evidence="1">Uncharacterized protein</fullName>
    </submittedName>
</protein>
<dbReference type="Proteomes" id="UP000499080">
    <property type="component" value="Unassembled WGS sequence"/>
</dbReference>
<evidence type="ECO:0000313" key="1">
    <source>
        <dbReference type="EMBL" id="GBM03223.1"/>
    </source>
</evidence>
<accession>A0A4Y2CFT8</accession>
<name>A0A4Y2CFT8_ARAVE</name>
<gene>
    <name evidence="1" type="ORF">AVEN_142523_1</name>
</gene>
<dbReference type="EMBL" id="BGPR01000189">
    <property type="protein sequence ID" value="GBM03223.1"/>
    <property type="molecule type" value="Genomic_DNA"/>
</dbReference>
<evidence type="ECO:0000313" key="2">
    <source>
        <dbReference type="Proteomes" id="UP000499080"/>
    </source>
</evidence>
<dbReference type="AlphaFoldDB" id="A0A4Y2CFT8"/>
<comment type="caution">
    <text evidence="1">The sequence shown here is derived from an EMBL/GenBank/DDBJ whole genome shotgun (WGS) entry which is preliminary data.</text>
</comment>
<reference evidence="1 2" key="1">
    <citation type="journal article" date="2019" name="Sci. Rep.">
        <title>Orb-weaving spider Araneus ventricosus genome elucidates the spidroin gene catalogue.</title>
        <authorList>
            <person name="Kono N."/>
            <person name="Nakamura H."/>
            <person name="Ohtoshi R."/>
            <person name="Moran D.A.P."/>
            <person name="Shinohara A."/>
            <person name="Yoshida Y."/>
            <person name="Fujiwara M."/>
            <person name="Mori M."/>
            <person name="Tomita M."/>
            <person name="Arakawa K."/>
        </authorList>
    </citation>
    <scope>NUCLEOTIDE SEQUENCE [LARGE SCALE GENOMIC DNA]</scope>
</reference>
<keyword evidence="2" id="KW-1185">Reference proteome</keyword>
<organism evidence="1 2">
    <name type="scientific">Araneus ventricosus</name>
    <name type="common">Orbweaver spider</name>
    <name type="synonym">Epeira ventricosa</name>
    <dbReference type="NCBI Taxonomy" id="182803"/>
    <lineage>
        <taxon>Eukaryota</taxon>
        <taxon>Metazoa</taxon>
        <taxon>Ecdysozoa</taxon>
        <taxon>Arthropoda</taxon>
        <taxon>Chelicerata</taxon>
        <taxon>Arachnida</taxon>
        <taxon>Araneae</taxon>
        <taxon>Araneomorphae</taxon>
        <taxon>Entelegynae</taxon>
        <taxon>Araneoidea</taxon>
        <taxon>Araneidae</taxon>
        <taxon>Araneus</taxon>
    </lineage>
</organism>
<proteinExistence type="predicted"/>
<sequence>MQLTIFVSLSDRSRATNFLGEWQCAHADKNCLRKDMREDFTDKTLFWTSMWQLGYVNPQKRKSRTVIPIPEGILLQIPFDPTPEQV</sequence>